<accession>A0A9P6H654</accession>
<dbReference type="SMART" id="SM00036">
    <property type="entry name" value="CNH"/>
    <property type="match status" value="1"/>
</dbReference>
<dbReference type="InterPro" id="IPR000591">
    <property type="entry name" value="DEP_dom"/>
</dbReference>
<dbReference type="GO" id="GO:0035556">
    <property type="term" value="P:intracellular signal transduction"/>
    <property type="evidence" value="ECO:0007669"/>
    <property type="project" value="InterPro"/>
</dbReference>
<feature type="compositionally biased region" description="Polar residues" evidence="3">
    <location>
        <begin position="769"/>
        <end position="778"/>
    </location>
</feature>
<dbReference type="SUPFAM" id="SSF50729">
    <property type="entry name" value="PH domain-like"/>
    <property type="match status" value="1"/>
</dbReference>
<dbReference type="CDD" id="cd00160">
    <property type="entry name" value="RhoGEF"/>
    <property type="match status" value="2"/>
</dbReference>
<dbReference type="PANTHER" id="PTHR46572:SF1">
    <property type="entry name" value="RHO1 GUANINE NUCLEOTIDE EXCHANGE FACTOR TUS1"/>
    <property type="match status" value="1"/>
</dbReference>
<evidence type="ECO:0000313" key="8">
    <source>
        <dbReference type="Proteomes" id="UP000736335"/>
    </source>
</evidence>
<dbReference type="SMART" id="SM00049">
    <property type="entry name" value="DEP"/>
    <property type="match status" value="1"/>
</dbReference>
<sequence>MPVPLGDNYSQDQYPDVEYAEDEGLYTDSEEDESLFVNLALLSHLAVRLRDRVPRGTHVKGSIPYPRAFTGKDIVSTIQAQIQRELLINHGISTNDRRAAIEVARSLQSQLFFYEVEWGGRALTDGVEDVYMFLDDQQGGSDAPIQMEELPTGVVTYLTKCYTPCCVDEHPCYAYSCPRRGGMYLLLSLLDLKRHFLSSIQSIEWQEALPPEILASLPESEVKRQTIIRKVIAKEQQYIKDLDFIEEVFIRPLRNADPPVIKHDVDRFIDEVFGNILDLRECNRLLLETMYVRQREQGEIISRIGDIFLNAATEFRLAYPTYIGNLADAEKKLKEEIENNGEFRVFLEQRPRHPDNVNKMDLKHWLNRPSEHLHKYPVVFEAIRSGTAEGNPDVDFLKEAVEAMRNLQGVAQLKTFQTAMGKGPTGKFEWHNLVPEDVRSGIPKQVAKRQAIIFELIQGEMAYVKDLENIEYMYVRPLRSMDPPIIPRDRLESFIRDVFHNFGELHAHHKRLLDQLFEIQREEHPIIRSITAPMYDAVLTFRDAYLEYVPNYPIAAYRIDDEMANNPQFKAFVDQCVRHADAHRLDMKNFINRPIPRLLRYELLLKGILEETSAGHEDLDTIPAVLDVIKGLGKETEPGVWSAKQKVELWRYNANLVFKAGEHIDMDLLHENRSLIHTGKFLRQPDTGFEWNGWTELFVLLFDNYLVMTKSKEKDGITKYQVYRRASQFSFQPIPLDLLTLATFTDPPTRRGGGLLPFGGSNRKEVDGQAQNASSPAAGTSPEAVNDGRAVFPCTIHHNGRLGGLYTLFAETSQARLEWKAKLEEAIGLRKVVQESNKVFEVETLSVDTFYAPTLLANAGPSWNNDGNFTGKVTCSVPFSTPDGRALVAIGCAEGVWIGFRHDSRSMRRVLHLRMVTQCAMLEDFGIFLVLADKSLFAYHIEALVPSSPGAANASQTPQKLSGNKDVQFFTVGNLGGRTLVIYMKKKNLDSVFRVLEPVIGKINEKSKPQPSIGSRFGLRSQRSEWFRVYRDFFLPSDSYDLLFLKARIVILCSKGFEIMDLSDFKSVTIPQREDPRLERLARRAESCRPMGMFRSNKDEFLLCYDEFGLYVDKHGDPSRPMGTVEWEGTAERVAWHPPYVLLFDSRFIEIRHVETGRLVQVISGNDMRCIWDGRGTNHAQAISEGAWDEVVSQEPRVHGVMNMETAQPGKRGVTTQHVFELIPTVPLFLPGSLASPSHASYFNQSNSPPHSPKLNPAYSIR</sequence>
<evidence type="ECO:0000259" key="5">
    <source>
        <dbReference type="PROSITE" id="PS50010"/>
    </source>
</evidence>
<dbReference type="InterPro" id="IPR011993">
    <property type="entry name" value="PH-like_dom_sf"/>
</dbReference>
<reference evidence="7" key="2">
    <citation type="submission" date="2020-11" db="EMBL/GenBank/DDBJ databases">
        <authorList>
            <consortium name="DOE Joint Genome Institute"/>
            <person name="Kuo A."/>
            <person name="Miyauchi S."/>
            <person name="Kiss E."/>
            <person name="Drula E."/>
            <person name="Kohler A."/>
            <person name="Sanchez-Garcia M."/>
            <person name="Andreopoulos B."/>
            <person name="Barry K.W."/>
            <person name="Bonito G."/>
            <person name="Buee M."/>
            <person name="Carver A."/>
            <person name="Chen C."/>
            <person name="Cichocki N."/>
            <person name="Clum A."/>
            <person name="Culley D."/>
            <person name="Crous P.W."/>
            <person name="Fauchery L."/>
            <person name="Girlanda M."/>
            <person name="Hayes R."/>
            <person name="Keri Z."/>
            <person name="Labutti K."/>
            <person name="Lipzen A."/>
            <person name="Lombard V."/>
            <person name="Magnuson J."/>
            <person name="Maillard F."/>
            <person name="Morin E."/>
            <person name="Murat C."/>
            <person name="Nolan M."/>
            <person name="Ohm R."/>
            <person name="Pangilinan J."/>
            <person name="Pereira M."/>
            <person name="Perotto S."/>
            <person name="Peter M."/>
            <person name="Riley R."/>
            <person name="Sitrit Y."/>
            <person name="Stielow B."/>
            <person name="Szollosi G."/>
            <person name="Zifcakova L."/>
            <person name="Stursova M."/>
            <person name="Spatafora J.W."/>
            <person name="Tedersoo L."/>
            <person name="Vaario L.-M."/>
            <person name="Yamada A."/>
            <person name="Yan M."/>
            <person name="Wang P."/>
            <person name="Xu J."/>
            <person name="Bruns T."/>
            <person name="Baldrian P."/>
            <person name="Vilgalys R."/>
            <person name="Henrissat B."/>
            <person name="Grigoriev I.V."/>
            <person name="Hibbett D."/>
            <person name="Nagy L.G."/>
            <person name="Martin F.M."/>
        </authorList>
    </citation>
    <scope>NUCLEOTIDE SEQUENCE</scope>
    <source>
        <strain evidence="7">UH-Tt-Lm1</strain>
    </source>
</reference>
<evidence type="ECO:0000259" key="6">
    <source>
        <dbReference type="PROSITE" id="PS50219"/>
    </source>
</evidence>
<dbReference type="GO" id="GO:0005085">
    <property type="term" value="F:guanyl-nucleotide exchange factor activity"/>
    <property type="evidence" value="ECO:0007669"/>
    <property type="project" value="UniProtKB-KW"/>
</dbReference>
<gene>
    <name evidence="7" type="ORF">BJ322DRAFT_1172570</name>
</gene>
<evidence type="ECO:0000256" key="2">
    <source>
        <dbReference type="ARBA" id="ARBA00022658"/>
    </source>
</evidence>
<dbReference type="PROSITE" id="PS50219">
    <property type="entry name" value="CNH"/>
    <property type="match status" value="1"/>
</dbReference>
<organism evidence="7 8">
    <name type="scientific">Thelephora terrestris</name>
    <dbReference type="NCBI Taxonomy" id="56493"/>
    <lineage>
        <taxon>Eukaryota</taxon>
        <taxon>Fungi</taxon>
        <taxon>Dikarya</taxon>
        <taxon>Basidiomycota</taxon>
        <taxon>Agaricomycotina</taxon>
        <taxon>Agaricomycetes</taxon>
        <taxon>Thelephorales</taxon>
        <taxon>Thelephoraceae</taxon>
        <taxon>Thelephora</taxon>
    </lineage>
</organism>
<dbReference type="Gene3D" id="2.30.29.30">
    <property type="entry name" value="Pleckstrin-homology domain (PH domain)/Phosphotyrosine-binding domain (PTB)"/>
    <property type="match status" value="1"/>
</dbReference>
<dbReference type="InterPro" id="IPR052233">
    <property type="entry name" value="Rho-type_GEFs"/>
</dbReference>
<feature type="domain" description="DH" evidence="5">
    <location>
        <begin position="223"/>
        <end position="407"/>
    </location>
</feature>
<dbReference type="InterPro" id="IPR035899">
    <property type="entry name" value="DBL_dom_sf"/>
</dbReference>
<dbReference type="Gene3D" id="1.20.900.10">
    <property type="entry name" value="Dbl homology (DH) domain"/>
    <property type="match status" value="2"/>
</dbReference>
<dbReference type="Pfam" id="PF15405">
    <property type="entry name" value="PH_5"/>
    <property type="match status" value="1"/>
</dbReference>
<dbReference type="EMBL" id="WIUZ02000020">
    <property type="protein sequence ID" value="KAF9779316.1"/>
    <property type="molecule type" value="Genomic_DNA"/>
</dbReference>
<dbReference type="InterPro" id="IPR001180">
    <property type="entry name" value="CNH_dom"/>
</dbReference>
<feature type="region of interest" description="Disordered" evidence="3">
    <location>
        <begin position="750"/>
        <end position="784"/>
    </location>
</feature>
<dbReference type="PROSITE" id="PS50010">
    <property type="entry name" value="DH_2"/>
    <property type="match status" value="2"/>
</dbReference>
<dbReference type="PANTHER" id="PTHR46572">
    <property type="entry name" value="RHO1 GDP-GTP EXCHANGE PROTEIN 1-RELATED"/>
    <property type="match status" value="1"/>
</dbReference>
<dbReference type="PROSITE" id="PS50003">
    <property type="entry name" value="PH_DOMAIN"/>
    <property type="match status" value="1"/>
</dbReference>
<feature type="domain" description="PH" evidence="4">
    <location>
        <begin position="674"/>
        <end position="828"/>
    </location>
</feature>
<dbReference type="InterPro" id="IPR001849">
    <property type="entry name" value="PH_domain"/>
</dbReference>
<dbReference type="Pfam" id="PF00621">
    <property type="entry name" value="RhoGEF"/>
    <property type="match status" value="2"/>
</dbReference>
<dbReference type="OrthoDB" id="2272012at2759"/>
<dbReference type="AlphaFoldDB" id="A0A9P6H654"/>
<reference evidence="7" key="1">
    <citation type="journal article" date="2020" name="Nat. Commun.">
        <title>Large-scale genome sequencing of mycorrhizal fungi provides insights into the early evolution of symbiotic traits.</title>
        <authorList>
            <person name="Miyauchi S."/>
            <person name="Kiss E."/>
            <person name="Kuo A."/>
            <person name="Drula E."/>
            <person name="Kohler A."/>
            <person name="Sanchez-Garcia M."/>
            <person name="Morin E."/>
            <person name="Andreopoulos B."/>
            <person name="Barry K.W."/>
            <person name="Bonito G."/>
            <person name="Buee M."/>
            <person name="Carver A."/>
            <person name="Chen C."/>
            <person name="Cichocki N."/>
            <person name="Clum A."/>
            <person name="Culley D."/>
            <person name="Crous P.W."/>
            <person name="Fauchery L."/>
            <person name="Girlanda M."/>
            <person name="Hayes R.D."/>
            <person name="Keri Z."/>
            <person name="LaButti K."/>
            <person name="Lipzen A."/>
            <person name="Lombard V."/>
            <person name="Magnuson J."/>
            <person name="Maillard F."/>
            <person name="Murat C."/>
            <person name="Nolan M."/>
            <person name="Ohm R.A."/>
            <person name="Pangilinan J."/>
            <person name="Pereira M.F."/>
            <person name="Perotto S."/>
            <person name="Peter M."/>
            <person name="Pfister S."/>
            <person name="Riley R."/>
            <person name="Sitrit Y."/>
            <person name="Stielow J.B."/>
            <person name="Szollosi G."/>
            <person name="Zifcakova L."/>
            <person name="Stursova M."/>
            <person name="Spatafora J.W."/>
            <person name="Tedersoo L."/>
            <person name="Vaario L.M."/>
            <person name="Yamada A."/>
            <person name="Yan M."/>
            <person name="Wang P."/>
            <person name="Xu J."/>
            <person name="Bruns T."/>
            <person name="Baldrian P."/>
            <person name="Vilgalys R."/>
            <person name="Dunand C."/>
            <person name="Henrissat B."/>
            <person name="Grigoriev I.V."/>
            <person name="Hibbett D."/>
            <person name="Nagy L.G."/>
            <person name="Martin F.M."/>
        </authorList>
    </citation>
    <scope>NUCLEOTIDE SEQUENCE</scope>
    <source>
        <strain evidence="7">UH-Tt-Lm1</strain>
    </source>
</reference>
<name>A0A9P6H654_9AGAM</name>
<proteinExistence type="predicted"/>
<evidence type="ECO:0000256" key="3">
    <source>
        <dbReference type="SAM" id="MobiDB-lite"/>
    </source>
</evidence>
<dbReference type="Pfam" id="PF00780">
    <property type="entry name" value="CNH"/>
    <property type="match status" value="1"/>
</dbReference>
<keyword evidence="8" id="KW-1185">Reference proteome</keyword>
<feature type="domain" description="CNH" evidence="6">
    <location>
        <begin position="870"/>
        <end position="1178"/>
    </location>
</feature>
<evidence type="ECO:0000313" key="7">
    <source>
        <dbReference type="EMBL" id="KAF9779316.1"/>
    </source>
</evidence>
<comment type="caution">
    <text evidence="7">The sequence shown here is derived from an EMBL/GenBank/DDBJ whole genome shotgun (WGS) entry which is preliminary data.</text>
</comment>
<keyword evidence="2" id="KW-0344">Guanine-nucleotide releasing factor</keyword>
<dbReference type="InterPro" id="IPR000219">
    <property type="entry name" value="DH_dom"/>
</dbReference>
<feature type="domain" description="DH" evidence="5">
    <location>
        <begin position="448"/>
        <end position="639"/>
    </location>
</feature>
<dbReference type="InterPro" id="IPR041675">
    <property type="entry name" value="PH_5"/>
</dbReference>
<dbReference type="Proteomes" id="UP000736335">
    <property type="component" value="Unassembled WGS sequence"/>
</dbReference>
<dbReference type="SMART" id="SM00233">
    <property type="entry name" value="PH"/>
    <property type="match status" value="1"/>
</dbReference>
<protein>
    <submittedName>
        <fullName evidence="7">Dbl-like domain-containing protein</fullName>
    </submittedName>
</protein>
<keyword evidence="1" id="KW-0597">Phosphoprotein</keyword>
<feature type="region of interest" description="Disordered" evidence="3">
    <location>
        <begin position="1241"/>
        <end position="1262"/>
    </location>
</feature>
<evidence type="ECO:0000256" key="1">
    <source>
        <dbReference type="ARBA" id="ARBA00022553"/>
    </source>
</evidence>
<evidence type="ECO:0000259" key="4">
    <source>
        <dbReference type="PROSITE" id="PS50003"/>
    </source>
</evidence>
<dbReference type="SUPFAM" id="SSF48065">
    <property type="entry name" value="DBL homology domain (DH-domain)"/>
    <property type="match status" value="2"/>
</dbReference>
<dbReference type="SMART" id="SM00325">
    <property type="entry name" value="RhoGEF"/>
    <property type="match status" value="2"/>
</dbReference>